<evidence type="ECO:0000259" key="9">
    <source>
        <dbReference type="PROSITE" id="PS50902"/>
    </source>
</evidence>
<dbReference type="GO" id="GO:0010181">
    <property type="term" value="F:FMN binding"/>
    <property type="evidence" value="ECO:0007669"/>
    <property type="project" value="InterPro"/>
</dbReference>
<dbReference type="SUPFAM" id="SSF52218">
    <property type="entry name" value="Flavoproteins"/>
    <property type="match status" value="1"/>
</dbReference>
<dbReference type="GO" id="GO:0003955">
    <property type="term" value="F:NAD(P)H dehydrogenase (quinone) activity"/>
    <property type="evidence" value="ECO:0007669"/>
    <property type="project" value="UniProtKB-UniRule"/>
</dbReference>
<dbReference type="GO" id="GO:0050661">
    <property type="term" value="F:NADP binding"/>
    <property type="evidence" value="ECO:0007669"/>
    <property type="project" value="UniProtKB-UniRule"/>
</dbReference>
<feature type="binding site" evidence="8">
    <location>
        <begin position="78"/>
        <end position="80"/>
    </location>
    <ligand>
        <name>FMN</name>
        <dbReference type="ChEBI" id="CHEBI:58210"/>
    </ligand>
</feature>
<gene>
    <name evidence="10" type="ORF">GGR03_000322</name>
</gene>
<evidence type="ECO:0000313" key="10">
    <source>
        <dbReference type="EMBL" id="MBB4001275.1"/>
    </source>
</evidence>
<keyword evidence="4 8" id="KW-0547">Nucleotide-binding</keyword>
<dbReference type="PANTHER" id="PTHR30546:SF23">
    <property type="entry name" value="FLAVOPROTEIN-LIKE PROTEIN YCP4-RELATED"/>
    <property type="match status" value="1"/>
</dbReference>
<keyword evidence="11" id="KW-1185">Reference proteome</keyword>
<dbReference type="EMBL" id="JACIEM010000001">
    <property type="protein sequence ID" value="MBB4001275.1"/>
    <property type="molecule type" value="Genomic_DNA"/>
</dbReference>
<dbReference type="InterPro" id="IPR008254">
    <property type="entry name" value="Flavodoxin/NO_synth"/>
</dbReference>
<dbReference type="PROSITE" id="PS50902">
    <property type="entry name" value="FLAVODOXIN_LIKE"/>
    <property type="match status" value="1"/>
</dbReference>
<feature type="binding site" evidence="8">
    <location>
        <position position="98"/>
    </location>
    <ligand>
        <name>substrate</name>
    </ligand>
</feature>
<comment type="caution">
    <text evidence="10">The sequence shown here is derived from an EMBL/GenBank/DDBJ whole genome shotgun (WGS) entry which is preliminary data.</text>
</comment>
<dbReference type="InterPro" id="IPR010089">
    <property type="entry name" value="Flavoprotein_WrbA-like"/>
</dbReference>
<dbReference type="Pfam" id="PF00258">
    <property type="entry name" value="Flavodoxin_1"/>
    <property type="match status" value="1"/>
</dbReference>
<evidence type="ECO:0000256" key="3">
    <source>
        <dbReference type="ARBA" id="ARBA00022643"/>
    </source>
</evidence>
<evidence type="ECO:0000256" key="5">
    <source>
        <dbReference type="ARBA" id="ARBA00022857"/>
    </source>
</evidence>
<feature type="domain" description="Flavodoxin-like" evidence="9">
    <location>
        <begin position="4"/>
        <end position="190"/>
    </location>
</feature>
<dbReference type="GO" id="GO:0016020">
    <property type="term" value="C:membrane"/>
    <property type="evidence" value="ECO:0007669"/>
    <property type="project" value="TreeGrafter"/>
</dbReference>
<dbReference type="GO" id="GO:0050660">
    <property type="term" value="F:flavin adenine dinucleotide binding"/>
    <property type="evidence" value="ECO:0007669"/>
    <property type="project" value="UniProtKB-UniRule"/>
</dbReference>
<feature type="binding site" evidence="8">
    <location>
        <begin position="10"/>
        <end position="15"/>
    </location>
    <ligand>
        <name>FMN</name>
        <dbReference type="ChEBI" id="CHEBI:58210"/>
    </ligand>
</feature>
<dbReference type="InterPro" id="IPR037513">
    <property type="entry name" value="NQO"/>
</dbReference>
<keyword evidence="5 8" id="KW-0521">NADP</keyword>
<evidence type="ECO:0000313" key="11">
    <source>
        <dbReference type="Proteomes" id="UP000588647"/>
    </source>
</evidence>
<comment type="catalytic activity">
    <reaction evidence="8">
        <text>a quinone + NADPH + H(+) = a quinol + NADP(+)</text>
        <dbReference type="Rhea" id="RHEA:46164"/>
        <dbReference type="ChEBI" id="CHEBI:15378"/>
        <dbReference type="ChEBI" id="CHEBI:24646"/>
        <dbReference type="ChEBI" id="CHEBI:57783"/>
        <dbReference type="ChEBI" id="CHEBI:58349"/>
        <dbReference type="ChEBI" id="CHEBI:132124"/>
        <dbReference type="EC" id="1.6.5.2"/>
    </reaction>
</comment>
<dbReference type="EC" id="1.6.5.2" evidence="8"/>
<dbReference type="RefSeq" id="WP_183205730.1">
    <property type="nucleotide sequence ID" value="NZ_JAAAMM010000001.1"/>
</dbReference>
<evidence type="ECO:0000256" key="7">
    <source>
        <dbReference type="ARBA" id="ARBA00023027"/>
    </source>
</evidence>
<dbReference type="Proteomes" id="UP000588647">
    <property type="component" value="Unassembled WGS sequence"/>
</dbReference>
<keyword evidence="3 8" id="KW-0288">FMN</keyword>
<dbReference type="HAMAP" id="MF_01017">
    <property type="entry name" value="NQOR"/>
    <property type="match status" value="1"/>
</dbReference>
<dbReference type="FunFam" id="3.40.50.360:FF:000001">
    <property type="entry name" value="NAD(P)H dehydrogenase (Quinone) FQR1-like"/>
    <property type="match status" value="1"/>
</dbReference>
<comment type="cofactor">
    <cofactor evidence="8">
        <name>FMN</name>
        <dbReference type="ChEBI" id="CHEBI:58210"/>
    </cofactor>
    <text evidence="8">Binds 1 FMN per monomer.</text>
</comment>
<evidence type="ECO:0000256" key="2">
    <source>
        <dbReference type="ARBA" id="ARBA00022630"/>
    </source>
</evidence>
<protein>
    <recommendedName>
        <fullName evidence="8">NAD(P)H dehydrogenase (quinone)</fullName>
        <ecNumber evidence="8">1.6.5.2</ecNumber>
    </recommendedName>
    <alternativeName>
        <fullName evidence="8">NAD(P)H:quinone oxidoreductase</fullName>
        <shortName evidence="8">NQO</shortName>
    </alternativeName>
</protein>
<comment type="caution">
    <text evidence="8">Lacks conserved residue(s) required for the propagation of feature annotation.</text>
</comment>
<sequence>MAKVLVLYYSSYGHIEAMAKAVAEGAESGGANVDIKRVPETAPQEVIEAAHFKTDHPYPVCDPMELPNYDAIIIGVPTRYGNMASQMQAFWDRTGPLWATGALIGKVGGAFASSATQHGGNEATLLSAHKTLLHHGLVVVGLPYSFAGQMNMDEIVGGSPYGATTMAKGDGSRMPSTIELDGARFQGKHIAEIAAKLTA</sequence>
<evidence type="ECO:0000256" key="1">
    <source>
        <dbReference type="ARBA" id="ARBA00006961"/>
    </source>
</evidence>
<accession>A0A7W6MMV5</accession>
<dbReference type="GO" id="GO:0051287">
    <property type="term" value="F:NAD binding"/>
    <property type="evidence" value="ECO:0007669"/>
    <property type="project" value="UniProtKB-UniRule"/>
</dbReference>
<evidence type="ECO:0000256" key="8">
    <source>
        <dbReference type="HAMAP-Rule" id="MF_01017"/>
    </source>
</evidence>
<keyword evidence="2 8" id="KW-0285">Flavoprotein</keyword>
<proteinExistence type="inferred from homology"/>
<dbReference type="InterPro" id="IPR029039">
    <property type="entry name" value="Flavoprotein-like_sf"/>
</dbReference>
<dbReference type="NCBIfam" id="TIGR01755">
    <property type="entry name" value="flav_wrbA"/>
    <property type="match status" value="1"/>
</dbReference>
<dbReference type="AlphaFoldDB" id="A0A7W6MMV5"/>
<evidence type="ECO:0000256" key="6">
    <source>
        <dbReference type="ARBA" id="ARBA00023002"/>
    </source>
</evidence>
<feature type="binding site" evidence="8">
    <location>
        <position position="12"/>
    </location>
    <ligand>
        <name>NAD(+)</name>
        <dbReference type="ChEBI" id="CHEBI:57540"/>
    </ligand>
</feature>
<evidence type="ECO:0000256" key="4">
    <source>
        <dbReference type="ARBA" id="ARBA00022741"/>
    </source>
</evidence>
<keyword evidence="6 8" id="KW-0560">Oxidoreductase</keyword>
<reference evidence="10 11" key="1">
    <citation type="submission" date="2020-08" db="EMBL/GenBank/DDBJ databases">
        <title>Genomic Encyclopedia of Type Strains, Phase IV (KMG-IV): sequencing the most valuable type-strain genomes for metagenomic binning, comparative biology and taxonomic classification.</title>
        <authorList>
            <person name="Goeker M."/>
        </authorList>
    </citation>
    <scope>NUCLEOTIDE SEQUENCE [LARGE SCALE GENOMIC DNA]</scope>
    <source>
        <strain evidence="10 11">DSM 103570</strain>
    </source>
</reference>
<dbReference type="PANTHER" id="PTHR30546">
    <property type="entry name" value="FLAVODOXIN-RELATED PROTEIN WRBA-RELATED"/>
    <property type="match status" value="1"/>
</dbReference>
<name>A0A7W6MMV5_9HYPH</name>
<feature type="binding site" evidence="8">
    <location>
        <position position="134"/>
    </location>
    <ligand>
        <name>FMN</name>
        <dbReference type="ChEBI" id="CHEBI:58210"/>
    </ligand>
</feature>
<dbReference type="Gene3D" id="3.40.50.360">
    <property type="match status" value="1"/>
</dbReference>
<keyword evidence="7 8" id="KW-0520">NAD</keyword>
<organism evidence="10 11">
    <name type="scientific">Aurantimonas endophytica</name>
    <dbReference type="NCBI Taxonomy" id="1522175"/>
    <lineage>
        <taxon>Bacteria</taxon>
        <taxon>Pseudomonadati</taxon>
        <taxon>Pseudomonadota</taxon>
        <taxon>Alphaproteobacteria</taxon>
        <taxon>Hyphomicrobiales</taxon>
        <taxon>Aurantimonadaceae</taxon>
        <taxon>Aurantimonas</taxon>
    </lineage>
</organism>
<dbReference type="NCBIfam" id="NF002999">
    <property type="entry name" value="PRK03767.1"/>
    <property type="match status" value="1"/>
</dbReference>
<comment type="similarity">
    <text evidence="1 8">Belongs to the WrbA family.</text>
</comment>
<comment type="catalytic activity">
    <reaction evidence="8">
        <text>a quinone + NADH + H(+) = a quinol + NAD(+)</text>
        <dbReference type="Rhea" id="RHEA:46160"/>
        <dbReference type="ChEBI" id="CHEBI:15378"/>
        <dbReference type="ChEBI" id="CHEBI:24646"/>
        <dbReference type="ChEBI" id="CHEBI:57540"/>
        <dbReference type="ChEBI" id="CHEBI:57945"/>
        <dbReference type="ChEBI" id="CHEBI:132124"/>
        <dbReference type="EC" id="1.6.5.2"/>
    </reaction>
</comment>